<dbReference type="Proteomes" id="UP000295292">
    <property type="component" value="Unassembled WGS sequence"/>
</dbReference>
<evidence type="ECO:0000256" key="2">
    <source>
        <dbReference type="ARBA" id="ARBA00006275"/>
    </source>
</evidence>
<dbReference type="RefSeq" id="WP_162850039.1">
    <property type="nucleotide sequence ID" value="NZ_SNYV01000011.1"/>
</dbReference>
<reference evidence="8 9" key="1">
    <citation type="submission" date="2019-03" db="EMBL/GenBank/DDBJ databases">
        <title>Genomic Encyclopedia of Archaeal and Bacterial Type Strains, Phase II (KMG-II): from individual species to whole genera.</title>
        <authorList>
            <person name="Goeker M."/>
        </authorList>
    </citation>
    <scope>NUCLEOTIDE SEQUENCE [LARGE SCALE GENOMIC DNA]</scope>
    <source>
        <strain evidence="8 9">DSM 28353</strain>
    </source>
</reference>
<evidence type="ECO:0000259" key="7">
    <source>
        <dbReference type="Pfam" id="PF14322"/>
    </source>
</evidence>
<proteinExistence type="inferred from homology"/>
<comment type="similarity">
    <text evidence="2">Belongs to the SusD family.</text>
</comment>
<dbReference type="Pfam" id="PF07980">
    <property type="entry name" value="SusD_RagB"/>
    <property type="match status" value="1"/>
</dbReference>
<protein>
    <submittedName>
        <fullName evidence="8">SusD-like starch-binding protein associating with outer membrane</fullName>
    </submittedName>
</protein>
<dbReference type="Gene3D" id="1.25.40.390">
    <property type="match status" value="1"/>
</dbReference>
<evidence type="ECO:0000256" key="1">
    <source>
        <dbReference type="ARBA" id="ARBA00004442"/>
    </source>
</evidence>
<dbReference type="GO" id="GO:0009279">
    <property type="term" value="C:cell outer membrane"/>
    <property type="evidence" value="ECO:0007669"/>
    <property type="project" value="UniProtKB-SubCell"/>
</dbReference>
<evidence type="ECO:0000313" key="8">
    <source>
        <dbReference type="EMBL" id="TDQ79947.1"/>
    </source>
</evidence>
<comment type="subcellular location">
    <subcellularLocation>
        <location evidence="1">Cell outer membrane</location>
    </subcellularLocation>
</comment>
<sequence length="481" mass="53963">MKKFFSLALVASILISGCNSYLDIKPKGITIPELVGDFEQLLNNTGLLRTLPASFDFLADNIQSGDRTDNAQSTSFDNYSFMLRSLYTFKNGAVLEDGDGDSYWNAAYNHIFTYNVVINNVLNAPDGKEAEKKRLWAEAKIGRAFEYLSLVNIYAKHYNGATAETDLGVPLILVEDIDQKYERVSVAKVYELIQTDLEDALPFLATSSSNKFQPLKTVGFAFLSRVALYKGDYAAALSNAKEALKLNAYLEDYSQFTTKLKTTWGRVHYKGDPSKPFPEIRFNNETVWGRMGAASYGSLNGQVYASSDLIATYKRDMKGAKDMRYDLFFCRDSASFGGSVTHFPGRVLWGPYIDFNTGFSTPELYLIAAEAEARIGSTEEALKLLNTLRDKRIENNVHVSGLDKAATLAMVFDERRREMPYVGSTRLVDLKRLHSTGDLTKEIVHKVEDKEYRMSSGDPRMIIPISPKVLSLNPGMPQYER</sequence>
<organism evidence="8 9">
    <name type="scientific">Sphingobacterium yanglingense</name>
    <dbReference type="NCBI Taxonomy" id="1437280"/>
    <lineage>
        <taxon>Bacteria</taxon>
        <taxon>Pseudomonadati</taxon>
        <taxon>Bacteroidota</taxon>
        <taxon>Sphingobacteriia</taxon>
        <taxon>Sphingobacteriales</taxon>
        <taxon>Sphingobacteriaceae</taxon>
        <taxon>Sphingobacterium</taxon>
    </lineage>
</organism>
<dbReference type="InterPro" id="IPR033985">
    <property type="entry name" value="SusD-like_N"/>
</dbReference>
<evidence type="ECO:0000259" key="6">
    <source>
        <dbReference type="Pfam" id="PF07980"/>
    </source>
</evidence>
<dbReference type="InterPro" id="IPR012944">
    <property type="entry name" value="SusD_RagB_dom"/>
</dbReference>
<dbReference type="InterPro" id="IPR011990">
    <property type="entry name" value="TPR-like_helical_dom_sf"/>
</dbReference>
<evidence type="ECO:0000313" key="9">
    <source>
        <dbReference type="Proteomes" id="UP000295292"/>
    </source>
</evidence>
<dbReference type="EMBL" id="SNYV01000011">
    <property type="protein sequence ID" value="TDQ79947.1"/>
    <property type="molecule type" value="Genomic_DNA"/>
</dbReference>
<evidence type="ECO:0000256" key="4">
    <source>
        <dbReference type="ARBA" id="ARBA00023136"/>
    </source>
</evidence>
<feature type="domain" description="RagB/SusD" evidence="6">
    <location>
        <begin position="363"/>
        <end position="478"/>
    </location>
</feature>
<evidence type="ECO:0000256" key="3">
    <source>
        <dbReference type="ARBA" id="ARBA00022729"/>
    </source>
</evidence>
<dbReference type="Pfam" id="PF14322">
    <property type="entry name" value="SusD-like_3"/>
    <property type="match status" value="1"/>
</dbReference>
<keyword evidence="3" id="KW-0732">Signal</keyword>
<keyword evidence="4" id="KW-0472">Membrane</keyword>
<keyword evidence="9" id="KW-1185">Reference proteome</keyword>
<dbReference type="AlphaFoldDB" id="A0A4R6WLR8"/>
<gene>
    <name evidence="8" type="ORF">CLV99_1401</name>
</gene>
<comment type="caution">
    <text evidence="8">The sequence shown here is derived from an EMBL/GenBank/DDBJ whole genome shotgun (WGS) entry which is preliminary data.</text>
</comment>
<dbReference type="PROSITE" id="PS51257">
    <property type="entry name" value="PROKAR_LIPOPROTEIN"/>
    <property type="match status" value="1"/>
</dbReference>
<feature type="domain" description="SusD-like N-terminal" evidence="7">
    <location>
        <begin position="21"/>
        <end position="228"/>
    </location>
</feature>
<accession>A0A4R6WLR8</accession>
<dbReference type="SUPFAM" id="SSF48452">
    <property type="entry name" value="TPR-like"/>
    <property type="match status" value="1"/>
</dbReference>
<evidence type="ECO:0000256" key="5">
    <source>
        <dbReference type="ARBA" id="ARBA00023237"/>
    </source>
</evidence>
<name>A0A4R6WLR8_9SPHI</name>
<keyword evidence="5" id="KW-0998">Cell outer membrane</keyword>